<dbReference type="GO" id="GO:0004564">
    <property type="term" value="F:beta-fructofuranosidase activity"/>
    <property type="evidence" value="ECO:0007669"/>
    <property type="project" value="UniProtKB-EC"/>
</dbReference>
<sequence>MNALNRDLKKLTQIIEEKEAGRILKDSYALKFHIMPKVGWLNDPNGLCQFKGKYHVFFQYSPFDEKGGLKFWGHYTSIDMIHWKNENTALYADQPFDCHGVYSGSALIDENKMYLYYTGNVKQVGKHDYVTTGREHNTVMVVSEDGKTFTHKELLMTNEDYGSEMTCHVRDPKVWKEDNMYYMVQGARDKKDRGQILLFASEDKIVWKVINKIQSEDVFGYMWECPDFFELDGQKVLLLSPQGIEADGIKYNNIYQSGYYVVEGDITTSEYALSGFEEMDRGFDFYAPQTFIDEQGRRILIGWMGLPDIDDLYSNPTTEHGWQHALTIPRELHMKEGKLIQQPIEELKNLRSKVVGLELKENNTKIQLPAHTFELELMLETLKKDLKIIIRKGAVLEYKAEEKVISLIFDECGYGRDKRSVQIEVVKNIRIFGDTSSLEIFLNDGEEVFTSRYYPSTEENQIEVEGIELNGKLNLWEMKAITIEN</sequence>
<dbReference type="Pfam" id="PF08244">
    <property type="entry name" value="Glyco_hydro_32C"/>
    <property type="match status" value="1"/>
</dbReference>
<keyword evidence="13" id="KW-1185">Reference proteome</keyword>
<evidence type="ECO:0000256" key="5">
    <source>
        <dbReference type="ARBA" id="ARBA00022801"/>
    </source>
</evidence>
<dbReference type="InterPro" id="IPR013320">
    <property type="entry name" value="ConA-like_dom_sf"/>
</dbReference>
<dbReference type="PROSITE" id="PS00609">
    <property type="entry name" value="GLYCOSYL_HYDROL_F32"/>
    <property type="match status" value="1"/>
</dbReference>
<gene>
    <name evidence="12" type="ORF">PBV87_02085</name>
</gene>
<dbReference type="PANTHER" id="PTHR43101">
    <property type="entry name" value="BETA-FRUCTOSIDASE"/>
    <property type="match status" value="1"/>
</dbReference>
<comment type="subcellular location">
    <subcellularLocation>
        <location evidence="9">Cytoplasm</location>
    </subcellularLocation>
</comment>
<keyword evidence="5 8" id="KW-0378">Hydrolase</keyword>
<dbReference type="Gene3D" id="2.60.120.560">
    <property type="entry name" value="Exo-inulinase, domain 1"/>
    <property type="match status" value="1"/>
</dbReference>
<dbReference type="InterPro" id="IPR023296">
    <property type="entry name" value="Glyco_hydro_beta-prop_sf"/>
</dbReference>
<evidence type="ECO:0000256" key="8">
    <source>
        <dbReference type="RuleBase" id="RU362110"/>
    </source>
</evidence>
<comment type="pathway">
    <text evidence="1 9">Glycan biosynthesis; sucrose metabolism.</text>
</comment>
<dbReference type="EC" id="3.2.1.26" evidence="3 8"/>
<dbReference type="Gene3D" id="2.115.10.20">
    <property type="entry name" value="Glycosyl hydrolase domain, family 43"/>
    <property type="match status" value="1"/>
</dbReference>
<evidence type="ECO:0000256" key="7">
    <source>
        <dbReference type="ARBA" id="ARBA00033367"/>
    </source>
</evidence>
<evidence type="ECO:0000256" key="9">
    <source>
        <dbReference type="RuleBase" id="RU365015"/>
    </source>
</evidence>
<dbReference type="GO" id="GO:0005737">
    <property type="term" value="C:cytoplasm"/>
    <property type="evidence" value="ECO:0007669"/>
    <property type="project" value="UniProtKB-SubCell"/>
</dbReference>
<evidence type="ECO:0000313" key="13">
    <source>
        <dbReference type="Proteomes" id="UP001169242"/>
    </source>
</evidence>
<dbReference type="InterPro" id="IPR013189">
    <property type="entry name" value="Glyco_hydro_32_C"/>
</dbReference>
<evidence type="ECO:0000256" key="2">
    <source>
        <dbReference type="ARBA" id="ARBA00009902"/>
    </source>
</evidence>
<dbReference type="Pfam" id="PF00251">
    <property type="entry name" value="Glyco_hydro_32N"/>
    <property type="match status" value="1"/>
</dbReference>
<comment type="similarity">
    <text evidence="2 8">Belongs to the glycosyl hydrolase 32 family.</text>
</comment>
<dbReference type="CDD" id="cd18623">
    <property type="entry name" value="GH32_ScrB-like"/>
    <property type="match status" value="1"/>
</dbReference>
<feature type="domain" description="Glycosyl hydrolase family 32 N-terminal" evidence="10">
    <location>
        <begin position="33"/>
        <end position="343"/>
    </location>
</feature>
<dbReference type="InterPro" id="IPR013148">
    <property type="entry name" value="Glyco_hydro_32_N"/>
</dbReference>
<keyword evidence="6 8" id="KW-0326">Glycosidase</keyword>
<keyword evidence="9" id="KW-0119">Carbohydrate metabolism</keyword>
<evidence type="ECO:0000259" key="10">
    <source>
        <dbReference type="Pfam" id="PF00251"/>
    </source>
</evidence>
<comment type="caution">
    <text evidence="12">The sequence shown here is derived from an EMBL/GenBank/DDBJ whole genome shotgun (WGS) entry which is preliminary data.</text>
</comment>
<dbReference type="SUPFAM" id="SSF75005">
    <property type="entry name" value="Arabinanase/levansucrase/invertase"/>
    <property type="match status" value="1"/>
</dbReference>
<dbReference type="Proteomes" id="UP001169242">
    <property type="component" value="Unassembled WGS sequence"/>
</dbReference>
<organism evidence="12 13">
    <name type="scientific">Holtiella tumoricola</name>
    <dbReference type="NCBI Taxonomy" id="3018743"/>
    <lineage>
        <taxon>Bacteria</taxon>
        <taxon>Bacillati</taxon>
        <taxon>Bacillota</taxon>
        <taxon>Clostridia</taxon>
        <taxon>Lachnospirales</taxon>
        <taxon>Cellulosilyticaceae</taxon>
        <taxon>Holtiella</taxon>
    </lineage>
</organism>
<proteinExistence type="inferred from homology"/>
<evidence type="ECO:0000259" key="11">
    <source>
        <dbReference type="Pfam" id="PF08244"/>
    </source>
</evidence>
<dbReference type="SUPFAM" id="SSF49899">
    <property type="entry name" value="Concanavalin A-like lectins/glucanases"/>
    <property type="match status" value="1"/>
</dbReference>
<dbReference type="InterPro" id="IPR006232">
    <property type="entry name" value="Suc6P_hydrolase"/>
</dbReference>
<evidence type="ECO:0000256" key="6">
    <source>
        <dbReference type="ARBA" id="ARBA00023295"/>
    </source>
</evidence>
<dbReference type="InterPro" id="IPR051214">
    <property type="entry name" value="GH32_Enzymes"/>
</dbReference>
<dbReference type="PANTHER" id="PTHR43101:SF1">
    <property type="entry name" value="BETA-FRUCTOSIDASE"/>
    <property type="match status" value="1"/>
</dbReference>
<dbReference type="NCBIfam" id="TIGR01322">
    <property type="entry name" value="scrB_fam"/>
    <property type="match status" value="1"/>
</dbReference>
<dbReference type="InterPro" id="IPR001362">
    <property type="entry name" value="Glyco_hydro_32"/>
</dbReference>
<feature type="domain" description="Glycosyl hydrolase family 32 C-terminal" evidence="11">
    <location>
        <begin position="428"/>
        <end position="464"/>
    </location>
</feature>
<protein>
    <recommendedName>
        <fullName evidence="4 8">Sucrose-6-phosphate hydrolase</fullName>
        <ecNumber evidence="3 8">3.2.1.26</ecNumber>
    </recommendedName>
    <alternativeName>
        <fullName evidence="7 9">Invertase</fullName>
    </alternativeName>
</protein>
<evidence type="ECO:0000256" key="4">
    <source>
        <dbReference type="ARBA" id="ARBA00019623"/>
    </source>
</evidence>
<dbReference type="SMART" id="SM00640">
    <property type="entry name" value="Glyco_32"/>
    <property type="match status" value="1"/>
</dbReference>
<dbReference type="InterPro" id="IPR018053">
    <property type="entry name" value="Glyco_hydro_32_AS"/>
</dbReference>
<dbReference type="EMBL" id="JAQIFT010000010">
    <property type="protein sequence ID" value="MDA3730293.1"/>
    <property type="molecule type" value="Genomic_DNA"/>
</dbReference>
<reference evidence="12" key="1">
    <citation type="journal article" date="2023" name="Int. J. Syst. Evol. Microbiol.">
        <title>&lt;i&gt;Holtiella tumoricola&lt;/i&gt; gen. nov. sp. nov., isolated from a human clinical sample.</title>
        <authorList>
            <person name="Allen-Vercoe E."/>
            <person name="Daigneault M.C."/>
            <person name="Vancuren S.J."/>
            <person name="Cochrane K."/>
            <person name="O'Neal L.L."/>
            <person name="Sankaranarayanan K."/>
            <person name="Lawson P.A."/>
        </authorList>
    </citation>
    <scope>NUCLEOTIDE SEQUENCE</scope>
    <source>
        <strain evidence="12">CC70A</strain>
    </source>
</reference>
<dbReference type="AlphaFoldDB" id="A0AA42IZQ8"/>
<evidence type="ECO:0000313" key="12">
    <source>
        <dbReference type="EMBL" id="MDA3730293.1"/>
    </source>
</evidence>
<evidence type="ECO:0000256" key="3">
    <source>
        <dbReference type="ARBA" id="ARBA00012758"/>
    </source>
</evidence>
<dbReference type="RefSeq" id="WP_053984820.1">
    <property type="nucleotide sequence ID" value="NZ_JAQIFT010000010.1"/>
</dbReference>
<comment type="function">
    <text evidence="9">Enables the bacterium to metabolize sucrose as a sole carbon source.</text>
</comment>
<dbReference type="GO" id="GO:0005975">
    <property type="term" value="P:carbohydrate metabolic process"/>
    <property type="evidence" value="ECO:0007669"/>
    <property type="project" value="InterPro"/>
</dbReference>
<evidence type="ECO:0000256" key="1">
    <source>
        <dbReference type="ARBA" id="ARBA00004914"/>
    </source>
</evidence>
<name>A0AA42IZQ8_9FIRM</name>
<comment type="catalytic activity">
    <reaction evidence="8">
        <text>Hydrolysis of terminal non-reducing beta-D-fructofuranoside residues in beta-D-fructofuranosides.</text>
        <dbReference type="EC" id="3.2.1.26"/>
    </reaction>
</comment>
<accession>A0AA42IZQ8</accession>
<keyword evidence="9" id="KW-0963">Cytoplasm</keyword>